<name>A0A6I4M472_9ACTN</name>
<dbReference type="EMBL" id="WBMS02000003">
    <property type="protein sequence ID" value="MVZ99849.1"/>
    <property type="molecule type" value="Genomic_DNA"/>
</dbReference>
<evidence type="ECO:0000313" key="2">
    <source>
        <dbReference type="Proteomes" id="UP000462055"/>
    </source>
</evidence>
<keyword evidence="2" id="KW-1185">Reference proteome</keyword>
<evidence type="ECO:0008006" key="3">
    <source>
        <dbReference type="Google" id="ProtNLM"/>
    </source>
</evidence>
<dbReference type="InterPro" id="IPR011051">
    <property type="entry name" value="RmlC_Cupin_sf"/>
</dbReference>
<organism evidence="1 2">
    <name type="scientific">Actinomadura physcomitrii</name>
    <dbReference type="NCBI Taxonomy" id="2650748"/>
    <lineage>
        <taxon>Bacteria</taxon>
        <taxon>Bacillati</taxon>
        <taxon>Actinomycetota</taxon>
        <taxon>Actinomycetes</taxon>
        <taxon>Streptosporangiales</taxon>
        <taxon>Thermomonosporaceae</taxon>
        <taxon>Actinomadura</taxon>
    </lineage>
</organism>
<reference evidence="1" key="1">
    <citation type="submission" date="2019-12" db="EMBL/GenBank/DDBJ databases">
        <title>Actinomadura physcomitrii sp. nov., a novel actinomycete isolated from moss [Physcomitrium sphaericum (Ludw) Fuernr].</title>
        <authorList>
            <person name="Zhuang X."/>
        </authorList>
    </citation>
    <scope>NUCLEOTIDE SEQUENCE [LARGE SCALE GENOMIC DNA]</scope>
    <source>
        <strain evidence="1">LD22</strain>
    </source>
</reference>
<dbReference type="AlphaFoldDB" id="A0A6I4M472"/>
<dbReference type="InterPro" id="IPR046249">
    <property type="entry name" value="DUF6282"/>
</dbReference>
<gene>
    <name evidence="1" type="ORF">F8568_005535</name>
</gene>
<dbReference type="InterPro" id="IPR014710">
    <property type="entry name" value="RmlC-like_jellyroll"/>
</dbReference>
<accession>A0A6I4M472</accession>
<dbReference type="RefSeq" id="WP_151592024.1">
    <property type="nucleotide sequence ID" value="NZ_WBMS02000003.1"/>
</dbReference>
<evidence type="ECO:0000313" key="1">
    <source>
        <dbReference type="EMBL" id="MVZ99849.1"/>
    </source>
</evidence>
<dbReference type="Gene3D" id="2.60.120.10">
    <property type="entry name" value="Jelly Rolls"/>
    <property type="match status" value="1"/>
</dbReference>
<protein>
    <recommendedName>
        <fullName evidence="3">Cupin domain-containing protein</fullName>
    </recommendedName>
</protein>
<dbReference type="Pfam" id="PF19799">
    <property type="entry name" value="DUF6282"/>
    <property type="match status" value="1"/>
</dbReference>
<sequence length="298" mass="31223">MSASPGPEVVALLDGAVDCYVHAGPDPIPRHDNDIGLASGCAGAGYRAAVHRHHFAETTGRAELARAATGFDLLGGLVLGDATGGINPTAAELALRAGAAWVGLPTLSSAVFRAGLQTKPAGVQGALGLCAHLSAHREPPRGEALETSSGEGARMSDTEPIRRVNWQDPGFTDLPFNLRQALFGLGEQGDPDAPVLVITQFAPHAELPVHSHPSAFCDAVVEGSMIVDGQENPRGTIRLLRPDAVYGPSIAGPEGCTLLEFYAHDRGRPGEFPPEVRTPEFERTVAEFRARQAAAQRG</sequence>
<dbReference type="Proteomes" id="UP000462055">
    <property type="component" value="Unassembled WGS sequence"/>
</dbReference>
<dbReference type="SUPFAM" id="SSF51182">
    <property type="entry name" value="RmlC-like cupins"/>
    <property type="match status" value="1"/>
</dbReference>
<proteinExistence type="predicted"/>
<comment type="caution">
    <text evidence="1">The sequence shown here is derived from an EMBL/GenBank/DDBJ whole genome shotgun (WGS) entry which is preliminary data.</text>
</comment>